<dbReference type="PROSITE" id="PS51257">
    <property type="entry name" value="PROKAR_LIPOPROTEIN"/>
    <property type="match status" value="1"/>
</dbReference>
<protein>
    <submittedName>
        <fullName evidence="1">Outer membrane protein assembly factor BamC</fullName>
    </submittedName>
</protein>
<dbReference type="InterPro" id="IPR042268">
    <property type="entry name" value="BamC_C"/>
</dbReference>
<dbReference type="EMBL" id="CP073754">
    <property type="protein sequence ID" value="QWF70315.1"/>
    <property type="molecule type" value="Genomic_DNA"/>
</dbReference>
<evidence type="ECO:0000313" key="2">
    <source>
        <dbReference type="Proteomes" id="UP000676649"/>
    </source>
</evidence>
<sequence>MVKKLHYCLICLGLVACAETKDKYRDIKHLEMPPVLAIDRANSTTYASSATSAAATKADDALTATAARQSDKPSNSELSKLILLGGSEQKPVLQLKTRFERAWDLVAHGLRLAEIEVIESNRSSGVFKVNYVANGEGKSRGVLSSMTSFFTDKFSDTEYTLTVDKDQKITGVHAAKVNPDAENPDAFNNDDSASLIKLLHKTIIADLEK</sequence>
<dbReference type="KEGG" id="mpad:KEF85_13350"/>
<keyword evidence="2" id="KW-1185">Reference proteome</keyword>
<dbReference type="InterPro" id="IPR010653">
    <property type="entry name" value="NlpB/DapX"/>
</dbReference>
<dbReference type="RefSeq" id="WP_215581351.1">
    <property type="nucleotide sequence ID" value="NZ_CP073754.1"/>
</dbReference>
<evidence type="ECO:0000313" key="1">
    <source>
        <dbReference type="EMBL" id="QWF70315.1"/>
    </source>
</evidence>
<name>A0A975MM27_9GAMM</name>
<reference evidence="1" key="1">
    <citation type="submission" date="2021-04" db="EMBL/GenBank/DDBJ databases">
        <title>Draft genome sequence data of methanotrophic Methylovulum sp. strain S1L and Methylomonas sp. strain S2AM isolated from boreal lake water columns.</title>
        <authorList>
            <person name="Rissanen A.J."/>
            <person name="Mangayil R."/>
            <person name="Svenning M.M."/>
            <person name="Khanongnuch R."/>
        </authorList>
    </citation>
    <scope>NUCLEOTIDE SEQUENCE</scope>
    <source>
        <strain evidence="1">S2AM</strain>
    </source>
</reference>
<dbReference type="Gene3D" id="3.30.310.170">
    <property type="entry name" value="Outer membrane protein assembly factor BamC"/>
    <property type="match status" value="1"/>
</dbReference>
<dbReference type="Pfam" id="PF06804">
    <property type="entry name" value="Lipoprotein_18"/>
    <property type="match status" value="1"/>
</dbReference>
<accession>A0A975MM27</accession>
<dbReference type="Proteomes" id="UP000676649">
    <property type="component" value="Chromosome"/>
</dbReference>
<proteinExistence type="predicted"/>
<organism evidence="1 2">
    <name type="scientific">Methylomonas paludis</name>
    <dbReference type="NCBI Taxonomy" id="1173101"/>
    <lineage>
        <taxon>Bacteria</taxon>
        <taxon>Pseudomonadati</taxon>
        <taxon>Pseudomonadota</taxon>
        <taxon>Gammaproteobacteria</taxon>
        <taxon>Methylococcales</taxon>
        <taxon>Methylococcaceae</taxon>
        <taxon>Methylomonas</taxon>
    </lineage>
</organism>
<gene>
    <name evidence="1" type="primary">bamC</name>
    <name evidence="1" type="ORF">KEF85_13350</name>
</gene>
<dbReference type="AlphaFoldDB" id="A0A975MM27"/>